<dbReference type="SUPFAM" id="SSF46785">
    <property type="entry name" value="Winged helix' DNA-binding domain"/>
    <property type="match status" value="1"/>
</dbReference>
<evidence type="ECO:0000313" key="11">
    <source>
        <dbReference type="Proteomes" id="UP000076989"/>
    </source>
</evidence>
<evidence type="ECO:0000256" key="1">
    <source>
        <dbReference type="ARBA" id="ARBA00022679"/>
    </source>
</evidence>
<dbReference type="SUPFAM" id="SSF55804">
    <property type="entry name" value="Phoshotransferase/anion transport protein"/>
    <property type="match status" value="1"/>
</dbReference>
<keyword evidence="1" id="KW-0808">Transferase</keyword>
<feature type="domain" description="PRD" evidence="5">
    <location>
        <begin position="192"/>
        <end position="291"/>
    </location>
</feature>
<gene>
    <name evidence="7" type="ORF">Lp19_0248</name>
    <name evidence="8" type="ORF">NAB2_0178</name>
    <name evidence="6" type="ORF">Nizo2260_1715</name>
</gene>
<dbReference type="CDD" id="cd00211">
    <property type="entry name" value="PTS_IIA_fru"/>
    <property type="match status" value="1"/>
</dbReference>
<dbReference type="InterPro" id="IPR036388">
    <property type="entry name" value="WH-like_DNA-bd_sf"/>
</dbReference>
<evidence type="ECO:0000313" key="10">
    <source>
        <dbReference type="Proteomes" id="UP000076882"/>
    </source>
</evidence>
<dbReference type="InterPro" id="IPR036095">
    <property type="entry name" value="PTS_EIIB-like_sf"/>
</dbReference>
<organism evidence="7 10">
    <name type="scientific">Lactiplantibacillus plantarum</name>
    <name type="common">Lactobacillus plantarum</name>
    <dbReference type="NCBI Taxonomy" id="1590"/>
    <lineage>
        <taxon>Bacteria</taxon>
        <taxon>Bacillati</taxon>
        <taxon>Bacillota</taxon>
        <taxon>Bacilli</taxon>
        <taxon>Lactobacillales</taxon>
        <taxon>Lactobacillaceae</taxon>
        <taxon>Lactiplantibacillus</taxon>
    </lineage>
</organism>
<dbReference type="GO" id="GO:0006355">
    <property type="term" value="P:regulation of DNA-templated transcription"/>
    <property type="evidence" value="ECO:0007669"/>
    <property type="project" value="InterPro"/>
</dbReference>
<dbReference type="Proteomes" id="UP000076882">
    <property type="component" value="Unassembled WGS sequence"/>
</dbReference>
<dbReference type="EMBL" id="LUXM01000005">
    <property type="protein sequence ID" value="KZU98364.1"/>
    <property type="molecule type" value="Genomic_DNA"/>
</dbReference>
<evidence type="ECO:0000313" key="6">
    <source>
        <dbReference type="EMBL" id="KZU03475.1"/>
    </source>
</evidence>
<evidence type="ECO:0000259" key="3">
    <source>
        <dbReference type="PROSITE" id="PS51094"/>
    </source>
</evidence>
<dbReference type="SUPFAM" id="SSF63520">
    <property type="entry name" value="PTS-regulatory domain, PRD"/>
    <property type="match status" value="2"/>
</dbReference>
<dbReference type="InterPro" id="IPR011608">
    <property type="entry name" value="PRD"/>
</dbReference>
<dbReference type="CDD" id="cd05568">
    <property type="entry name" value="PTS_IIB_bgl_like"/>
    <property type="match status" value="1"/>
</dbReference>
<evidence type="ECO:0000313" key="8">
    <source>
        <dbReference type="EMBL" id="KZV06310.1"/>
    </source>
</evidence>
<dbReference type="PANTHER" id="PTHR30185:SF13">
    <property type="entry name" value="LICABCH OPERON REGULATOR-RELATED"/>
    <property type="match status" value="1"/>
</dbReference>
<dbReference type="GO" id="GO:0009401">
    <property type="term" value="P:phosphoenolpyruvate-dependent sugar phosphotransferase system"/>
    <property type="evidence" value="ECO:0007669"/>
    <property type="project" value="InterPro"/>
</dbReference>
<dbReference type="InterPro" id="IPR036390">
    <property type="entry name" value="WH_DNA-bd_sf"/>
</dbReference>
<dbReference type="Proteomes" id="UP000076989">
    <property type="component" value="Unassembled WGS sequence"/>
</dbReference>
<dbReference type="Gene3D" id="3.40.50.2300">
    <property type="match status" value="1"/>
</dbReference>
<evidence type="ECO:0000313" key="7">
    <source>
        <dbReference type="EMBL" id="KZU98364.1"/>
    </source>
</evidence>
<dbReference type="Gene3D" id="1.10.10.10">
    <property type="entry name" value="Winged helix-like DNA-binding domain superfamily/Winged helix DNA-binding domain"/>
    <property type="match status" value="1"/>
</dbReference>
<dbReference type="Gene3D" id="3.40.930.10">
    <property type="entry name" value="Mannitol-specific EII, Chain A"/>
    <property type="match status" value="1"/>
</dbReference>
<dbReference type="OMA" id="AAEIYEH"/>
<evidence type="ECO:0000313" key="9">
    <source>
        <dbReference type="Proteomes" id="UP000076872"/>
    </source>
</evidence>
<dbReference type="AlphaFoldDB" id="A0A0G9H172"/>
<dbReference type="Pfam" id="PF00874">
    <property type="entry name" value="PRD"/>
    <property type="match status" value="2"/>
</dbReference>
<dbReference type="Pfam" id="PF00359">
    <property type="entry name" value="PTS_EIIA_2"/>
    <property type="match status" value="1"/>
</dbReference>
<sequence>MAPNSSPATLTRMIIELILSKRIVHYQDIMEYTGTSRKTIAKYLNEVEKVVNQQGVHLVRKRGQGIRFSGNTKGLLAEFPILKDNSQSEQERRISIMTFLTQQSKPVLLDDIADHFFISRSTLERDLNVLKMDYGLKLTATTEGVKFNSSESDVRRVIGQLLQSYWGQEIKQNQQTGKMTRTFKVPQSLKRYVNKQTLNQMQKVLNKFVKILKVDVNEYQYESLLIHTTIAIQRIKNGEFITQTTTQNFDTMAISPSTNKLVKMLIVAFKCEIPDEEIAYLNMHVAAIEDGYIDLDRSGLVERTIVDWLRSVLTDYDNQLLRNLTLHLRPALVRIKNGISITNPYCNQVKTYFPVAFDQALALAMAIEKQYHLQLTEDEIAYLALHFESFIERRKVLKPDVELAIVCSTGYGTAELLKQRVMDKLPDVQIVGTLSVNELMTSTVTADIIISTIPLKMSGTRVIQVSPFLNDQELSLLEKLSQDIRQEKYTRNAFVKLLSPNGIITNSKATEKKMAIIQLTDRLEKYGYVDNQMQNSALAREQVASTIIDKFAIPHGDIDHVLQPTIGIMTSKKGIKWDHENVHIVFFVALNRTVETQMDDIYSYFYNLIQDGQRMTALIKAQNAQEIIDTLAQQ</sequence>
<feature type="domain" description="PTS EIIB type-2" evidence="4">
    <location>
        <begin position="401"/>
        <end position="489"/>
    </location>
</feature>
<dbReference type="InterPro" id="IPR036634">
    <property type="entry name" value="PRD_sf"/>
</dbReference>
<accession>A0A0G9H172</accession>
<protein>
    <submittedName>
        <fullName evidence="7">Transcription antiterminator BglG family</fullName>
    </submittedName>
</protein>
<dbReference type="Proteomes" id="UP000076872">
    <property type="component" value="Unassembled WGS sequence"/>
</dbReference>
<evidence type="ECO:0000256" key="2">
    <source>
        <dbReference type="ARBA" id="ARBA00022737"/>
    </source>
</evidence>
<evidence type="ECO:0000259" key="4">
    <source>
        <dbReference type="PROSITE" id="PS51099"/>
    </source>
</evidence>
<dbReference type="PROSITE" id="PS51094">
    <property type="entry name" value="PTS_EIIA_TYPE_2"/>
    <property type="match status" value="1"/>
</dbReference>
<feature type="domain" description="PRD" evidence="5">
    <location>
        <begin position="292"/>
        <end position="397"/>
    </location>
</feature>
<comment type="caution">
    <text evidence="7">The sequence shown here is derived from an EMBL/GenBank/DDBJ whole genome shotgun (WGS) entry which is preliminary data.</text>
</comment>
<dbReference type="InterPro" id="IPR050661">
    <property type="entry name" value="BglG_antiterminators"/>
</dbReference>
<dbReference type="GO" id="GO:0008982">
    <property type="term" value="F:protein-N(PI)-phosphohistidine-sugar phosphotransferase activity"/>
    <property type="evidence" value="ECO:0007669"/>
    <property type="project" value="InterPro"/>
</dbReference>
<dbReference type="SUPFAM" id="SSF52794">
    <property type="entry name" value="PTS system IIB component-like"/>
    <property type="match status" value="1"/>
</dbReference>
<dbReference type="EMBL" id="LUWI01000022">
    <property type="protein sequence ID" value="KZU03475.1"/>
    <property type="molecule type" value="Genomic_DNA"/>
</dbReference>
<dbReference type="PROSITE" id="PS51099">
    <property type="entry name" value="PTS_EIIB_TYPE_2"/>
    <property type="match status" value="1"/>
</dbReference>
<proteinExistence type="predicted"/>
<dbReference type="KEGG" id="lpb:SH83_13520"/>
<evidence type="ECO:0000259" key="5">
    <source>
        <dbReference type="PROSITE" id="PS51372"/>
    </source>
</evidence>
<feature type="domain" description="PTS EIIA type-2" evidence="3">
    <location>
        <begin position="496"/>
        <end position="634"/>
    </location>
</feature>
<dbReference type="InterPro" id="IPR013011">
    <property type="entry name" value="PTS_EIIB_2"/>
</dbReference>
<dbReference type="EMBL" id="LUXO01000004">
    <property type="protein sequence ID" value="KZV06310.1"/>
    <property type="molecule type" value="Genomic_DNA"/>
</dbReference>
<dbReference type="PATRIC" id="fig|1590.142.peg.2899"/>
<keyword evidence="2" id="KW-0677">Repeat</keyword>
<dbReference type="PANTHER" id="PTHR30185">
    <property type="entry name" value="CRYPTIC BETA-GLUCOSIDE BGL OPERON ANTITERMINATOR"/>
    <property type="match status" value="1"/>
</dbReference>
<dbReference type="InterPro" id="IPR016152">
    <property type="entry name" value="PTrfase/Anion_transptr"/>
</dbReference>
<dbReference type="Gene3D" id="1.10.1790.10">
    <property type="entry name" value="PRD domain"/>
    <property type="match status" value="2"/>
</dbReference>
<dbReference type="InterPro" id="IPR002178">
    <property type="entry name" value="PTS_EIIA_type-2_dom"/>
</dbReference>
<dbReference type="PROSITE" id="PS51372">
    <property type="entry name" value="PRD_2"/>
    <property type="match status" value="2"/>
</dbReference>
<name>A0A0G9H172_LACPN</name>
<reference evidence="9 10" key="1">
    <citation type="submission" date="2016-03" db="EMBL/GenBank/DDBJ databases">
        <title>Comparative genomics of 54 Lactobacillus plantarum strains reveals genomic uncoupling from niche constraints.</title>
        <authorList>
            <person name="Martino M.E."/>
        </authorList>
    </citation>
    <scope>NUCLEOTIDE SEQUENCE [LARGE SCALE GENOMIC DNA]</scope>
    <source>
        <strain evidence="7 10">19.1</strain>
        <strain evidence="8 9">NAB2</strain>
        <strain evidence="6 11">Nizo2260</strain>
    </source>
</reference>